<evidence type="ECO:0000313" key="5">
    <source>
        <dbReference type="EMBL" id="MBR0577395.1"/>
    </source>
</evidence>
<evidence type="ECO:0000256" key="1">
    <source>
        <dbReference type="ARBA" id="ARBA00023015"/>
    </source>
</evidence>
<dbReference type="SMART" id="SM00347">
    <property type="entry name" value="HTH_MARR"/>
    <property type="match status" value="1"/>
</dbReference>
<dbReference type="PANTHER" id="PTHR42756:SF1">
    <property type="entry name" value="TRANSCRIPTIONAL REPRESSOR OF EMRAB OPERON"/>
    <property type="match status" value="1"/>
</dbReference>
<dbReference type="Pfam" id="PF01047">
    <property type="entry name" value="MarR"/>
    <property type="match status" value="1"/>
</dbReference>
<proteinExistence type="predicted"/>
<evidence type="ECO:0000259" key="4">
    <source>
        <dbReference type="PROSITE" id="PS50995"/>
    </source>
</evidence>
<name>A0A941CRF1_9CLOT</name>
<dbReference type="RefSeq" id="WP_211802790.1">
    <property type="nucleotide sequence ID" value="NZ_JAGSCS010000031.1"/>
</dbReference>
<dbReference type="Proteomes" id="UP000675379">
    <property type="component" value="Unassembled WGS sequence"/>
</dbReference>
<dbReference type="Gene3D" id="1.10.10.10">
    <property type="entry name" value="Winged helix-like DNA-binding domain superfamily/Winged helix DNA-binding domain"/>
    <property type="match status" value="1"/>
</dbReference>
<reference evidence="5" key="1">
    <citation type="submission" date="2021-04" db="EMBL/GenBank/DDBJ databases">
        <title>Proteiniclasticum sedimins sp. nov., an obligate anaerobic bacterium isolated from anaerobic sludge.</title>
        <authorList>
            <person name="Liu J."/>
        </authorList>
    </citation>
    <scope>NUCLEOTIDE SEQUENCE</scope>
    <source>
        <strain evidence="5">BAD-10</strain>
    </source>
</reference>
<dbReference type="AlphaFoldDB" id="A0A941CRF1"/>
<feature type="domain" description="HTH marR-type" evidence="4">
    <location>
        <begin position="1"/>
        <end position="140"/>
    </location>
</feature>
<dbReference type="InterPro" id="IPR036390">
    <property type="entry name" value="WH_DNA-bd_sf"/>
</dbReference>
<accession>A0A941CRF1</accession>
<dbReference type="GO" id="GO:0003677">
    <property type="term" value="F:DNA binding"/>
    <property type="evidence" value="ECO:0007669"/>
    <property type="project" value="UniProtKB-KW"/>
</dbReference>
<dbReference type="PANTHER" id="PTHR42756">
    <property type="entry name" value="TRANSCRIPTIONAL REGULATOR, MARR"/>
    <property type="match status" value="1"/>
</dbReference>
<protein>
    <submittedName>
        <fullName evidence="5">MarR family transcriptional regulator</fullName>
    </submittedName>
</protein>
<dbReference type="PRINTS" id="PR00598">
    <property type="entry name" value="HTHMARR"/>
</dbReference>
<sequence length="145" mass="16335">MDQKLKDTGENLFAMTMALHSKLVNPHAISKSCEVPQSHIKVLFVLKNRGPVAMSDMAKRLSISKPNLTPIIDKLIADEHVERTANPKDRRILLISLTEKGKAYLESLHEHVKEHTREKLKGLPLEDVDTLLECSARILAVLQKL</sequence>
<organism evidence="5 6">
    <name type="scientific">Proteiniclasticum sediminis</name>
    <dbReference type="NCBI Taxonomy" id="2804028"/>
    <lineage>
        <taxon>Bacteria</taxon>
        <taxon>Bacillati</taxon>
        <taxon>Bacillota</taxon>
        <taxon>Clostridia</taxon>
        <taxon>Eubacteriales</taxon>
        <taxon>Clostridiaceae</taxon>
        <taxon>Proteiniclasticum</taxon>
    </lineage>
</organism>
<evidence type="ECO:0000256" key="2">
    <source>
        <dbReference type="ARBA" id="ARBA00023125"/>
    </source>
</evidence>
<dbReference type="SUPFAM" id="SSF46785">
    <property type="entry name" value="Winged helix' DNA-binding domain"/>
    <property type="match status" value="1"/>
</dbReference>
<comment type="caution">
    <text evidence="5">The sequence shown here is derived from an EMBL/GenBank/DDBJ whole genome shotgun (WGS) entry which is preliminary data.</text>
</comment>
<evidence type="ECO:0000313" key="6">
    <source>
        <dbReference type="Proteomes" id="UP000675379"/>
    </source>
</evidence>
<dbReference type="GO" id="GO:0003700">
    <property type="term" value="F:DNA-binding transcription factor activity"/>
    <property type="evidence" value="ECO:0007669"/>
    <property type="project" value="InterPro"/>
</dbReference>
<dbReference type="InterPro" id="IPR036388">
    <property type="entry name" value="WH-like_DNA-bd_sf"/>
</dbReference>
<keyword evidence="6" id="KW-1185">Reference proteome</keyword>
<keyword evidence="1" id="KW-0805">Transcription regulation</keyword>
<gene>
    <name evidence="5" type="ORF">KCG48_13860</name>
</gene>
<dbReference type="PROSITE" id="PS50995">
    <property type="entry name" value="HTH_MARR_2"/>
    <property type="match status" value="1"/>
</dbReference>
<keyword evidence="3" id="KW-0804">Transcription</keyword>
<dbReference type="InterPro" id="IPR000835">
    <property type="entry name" value="HTH_MarR-typ"/>
</dbReference>
<evidence type="ECO:0000256" key="3">
    <source>
        <dbReference type="ARBA" id="ARBA00023163"/>
    </source>
</evidence>
<keyword evidence="2" id="KW-0238">DNA-binding</keyword>
<dbReference type="EMBL" id="JAGSCS010000031">
    <property type="protein sequence ID" value="MBR0577395.1"/>
    <property type="molecule type" value="Genomic_DNA"/>
</dbReference>